<evidence type="ECO:0000313" key="4">
    <source>
        <dbReference type="EMBL" id="QDG53920.1"/>
    </source>
</evidence>
<gene>
    <name evidence="4" type="ORF">FIV42_25205</name>
</gene>
<reference evidence="4 5" key="1">
    <citation type="submission" date="2019-06" db="EMBL/GenBank/DDBJ databases">
        <title>Persicimonas caeni gen. nov., sp. nov., a predatory bacterium isolated from solar saltern.</title>
        <authorList>
            <person name="Wang S."/>
        </authorList>
    </citation>
    <scope>NUCLEOTIDE SEQUENCE [LARGE SCALE GENOMIC DNA]</scope>
    <source>
        <strain evidence="4 5">YN101</strain>
    </source>
</reference>
<evidence type="ECO:0000259" key="3">
    <source>
        <dbReference type="Pfam" id="PF13778"/>
    </source>
</evidence>
<evidence type="ECO:0000256" key="1">
    <source>
        <dbReference type="ARBA" id="ARBA00022729"/>
    </source>
</evidence>
<dbReference type="EMBL" id="CP041186">
    <property type="protein sequence ID" value="QDG53920.1"/>
    <property type="molecule type" value="Genomic_DNA"/>
</dbReference>
<keyword evidence="5" id="KW-1185">Reference proteome</keyword>
<dbReference type="Proteomes" id="UP000315995">
    <property type="component" value="Chromosome"/>
</dbReference>
<dbReference type="AlphaFoldDB" id="A0A4Y6Q0A9"/>
<organism evidence="4 5">
    <name type="scientific">Persicimonas caeni</name>
    <dbReference type="NCBI Taxonomy" id="2292766"/>
    <lineage>
        <taxon>Bacteria</taxon>
        <taxon>Deltaproteobacteria</taxon>
        <taxon>Bradymonadales</taxon>
        <taxon>Bradymonadaceae</taxon>
        <taxon>Persicimonas</taxon>
    </lineage>
</organism>
<accession>A0A5B8YC67</accession>
<protein>
    <submittedName>
        <fullName evidence="4">DUF4174 domain-containing protein</fullName>
    </submittedName>
</protein>
<feature type="domain" description="DUF4174" evidence="3">
    <location>
        <begin position="53"/>
        <end position="168"/>
    </location>
</feature>
<name>A0A4Y6Q0A9_PERCE</name>
<accession>A0A4Y6Q0A9</accession>
<dbReference type="Pfam" id="PF13778">
    <property type="entry name" value="DUF4174"/>
    <property type="match status" value="1"/>
</dbReference>
<proteinExistence type="predicted"/>
<feature type="signal peptide" evidence="2">
    <location>
        <begin position="1"/>
        <end position="26"/>
    </location>
</feature>
<dbReference type="RefSeq" id="WP_141200370.1">
    <property type="nucleotide sequence ID" value="NZ_CP041186.1"/>
</dbReference>
<dbReference type="InterPro" id="IPR025232">
    <property type="entry name" value="DUF4174"/>
</dbReference>
<dbReference type="OrthoDB" id="7362103at2"/>
<dbReference type="PROSITE" id="PS51257">
    <property type="entry name" value="PROKAR_LIPOPROTEIN"/>
    <property type="match status" value="1"/>
</dbReference>
<keyword evidence="1 2" id="KW-0732">Signal</keyword>
<evidence type="ECO:0000256" key="2">
    <source>
        <dbReference type="SAM" id="SignalP"/>
    </source>
</evidence>
<feature type="chain" id="PRO_5030106798" evidence="2">
    <location>
        <begin position="27"/>
        <end position="172"/>
    </location>
</feature>
<evidence type="ECO:0000313" key="5">
    <source>
        <dbReference type="Proteomes" id="UP000315995"/>
    </source>
</evidence>
<sequence length="172" mass="18920">MRPFVRTGLALTAALAFGCQSGSARAGDGDAAAEQAQKGEQAEEADMLESIDLDGHAWEHRIILLFAPSATQADYQAIRDALSERQDGVEDRDLVVYHLFFEEAGHVGDRGISPVATRQLAERYDASDDGFTYVLIGKDGTVKNRADEAVAVDDIFGRIDSMPMRRREMREE</sequence>